<dbReference type="CDD" id="cd16663">
    <property type="entry name" value="RING-Ubox_PPIL2"/>
    <property type="match status" value="1"/>
</dbReference>
<dbReference type="PROSITE" id="PS50072">
    <property type="entry name" value="CSA_PPIASE_2"/>
    <property type="match status" value="1"/>
</dbReference>
<feature type="compositionally biased region" description="Basic and acidic residues" evidence="11">
    <location>
        <begin position="514"/>
        <end position="524"/>
    </location>
</feature>
<dbReference type="GeneID" id="17300663"/>
<evidence type="ECO:0000256" key="9">
    <source>
        <dbReference type="ARBA" id="ARBA00023235"/>
    </source>
</evidence>
<evidence type="ECO:0000256" key="4">
    <source>
        <dbReference type="ARBA" id="ARBA00004123"/>
    </source>
</evidence>
<dbReference type="PANTHER" id="PTHR45625:SF1">
    <property type="entry name" value="RING-TYPE E3 UBIQUITIN-PROTEIN LIGASE PPIL2"/>
    <property type="match status" value="1"/>
</dbReference>
<dbReference type="InterPro" id="IPR002130">
    <property type="entry name" value="Cyclophilin-type_PPIase_dom"/>
</dbReference>
<dbReference type="AlphaFoldDB" id="L1J5W2"/>
<dbReference type="InterPro" id="IPR044666">
    <property type="entry name" value="Cyclophilin_A-like"/>
</dbReference>
<evidence type="ECO:0000259" key="12">
    <source>
        <dbReference type="PROSITE" id="PS50072"/>
    </source>
</evidence>
<keyword evidence="10" id="KW-0539">Nucleus</keyword>
<keyword evidence="9" id="KW-0413">Isomerase</keyword>
<evidence type="ECO:0000256" key="2">
    <source>
        <dbReference type="ARBA" id="ARBA00000971"/>
    </source>
</evidence>
<feature type="domain" description="U-box" evidence="13">
    <location>
        <begin position="38"/>
        <end position="111"/>
    </location>
</feature>
<reference evidence="14 16" key="1">
    <citation type="journal article" date="2012" name="Nature">
        <title>Algal genomes reveal evolutionary mosaicism and the fate of nucleomorphs.</title>
        <authorList>
            <consortium name="DOE Joint Genome Institute"/>
            <person name="Curtis B.A."/>
            <person name="Tanifuji G."/>
            <person name="Burki F."/>
            <person name="Gruber A."/>
            <person name="Irimia M."/>
            <person name="Maruyama S."/>
            <person name="Arias M.C."/>
            <person name="Ball S.G."/>
            <person name="Gile G.H."/>
            <person name="Hirakawa Y."/>
            <person name="Hopkins J.F."/>
            <person name="Kuo A."/>
            <person name="Rensing S.A."/>
            <person name="Schmutz J."/>
            <person name="Symeonidi A."/>
            <person name="Elias M."/>
            <person name="Eveleigh R.J."/>
            <person name="Herman E.K."/>
            <person name="Klute M.J."/>
            <person name="Nakayama T."/>
            <person name="Obornik M."/>
            <person name="Reyes-Prieto A."/>
            <person name="Armbrust E.V."/>
            <person name="Aves S.J."/>
            <person name="Beiko R.G."/>
            <person name="Coutinho P."/>
            <person name="Dacks J.B."/>
            <person name="Durnford D.G."/>
            <person name="Fast N.M."/>
            <person name="Green B.R."/>
            <person name="Grisdale C.J."/>
            <person name="Hempel F."/>
            <person name="Henrissat B."/>
            <person name="Hoppner M.P."/>
            <person name="Ishida K."/>
            <person name="Kim E."/>
            <person name="Koreny L."/>
            <person name="Kroth P.G."/>
            <person name="Liu Y."/>
            <person name="Malik S.B."/>
            <person name="Maier U.G."/>
            <person name="McRose D."/>
            <person name="Mock T."/>
            <person name="Neilson J.A."/>
            <person name="Onodera N.T."/>
            <person name="Poole A.M."/>
            <person name="Pritham E.J."/>
            <person name="Richards T.A."/>
            <person name="Rocap G."/>
            <person name="Roy S.W."/>
            <person name="Sarai C."/>
            <person name="Schaack S."/>
            <person name="Shirato S."/>
            <person name="Slamovits C.H."/>
            <person name="Spencer D.F."/>
            <person name="Suzuki S."/>
            <person name="Worden A.Z."/>
            <person name="Zauner S."/>
            <person name="Barry K."/>
            <person name="Bell C."/>
            <person name="Bharti A.K."/>
            <person name="Crow J.A."/>
            <person name="Grimwood J."/>
            <person name="Kramer R."/>
            <person name="Lindquist E."/>
            <person name="Lucas S."/>
            <person name="Salamov A."/>
            <person name="McFadden G.I."/>
            <person name="Lane C.E."/>
            <person name="Keeling P.J."/>
            <person name="Gray M.W."/>
            <person name="Grigoriev I.V."/>
            <person name="Archibald J.M."/>
        </authorList>
    </citation>
    <scope>NUCLEOTIDE SEQUENCE</scope>
    <source>
        <strain evidence="14 16">CCMP2712</strain>
    </source>
</reference>
<evidence type="ECO:0000256" key="6">
    <source>
        <dbReference type="ARBA" id="ARBA00022679"/>
    </source>
</evidence>
<dbReference type="InterPro" id="IPR003613">
    <property type="entry name" value="Ubox_domain"/>
</dbReference>
<keyword evidence="16" id="KW-1185">Reference proteome</keyword>
<dbReference type="PROSITE" id="PS00170">
    <property type="entry name" value="CSA_PPIASE_1"/>
    <property type="match status" value="1"/>
</dbReference>
<reference evidence="15" key="3">
    <citation type="submission" date="2015-06" db="UniProtKB">
        <authorList>
            <consortium name="EnsemblProtists"/>
        </authorList>
    </citation>
    <scope>IDENTIFICATION</scope>
</reference>
<keyword evidence="7" id="KW-0833">Ubl conjugation pathway</keyword>
<comment type="catalytic activity">
    <reaction evidence="2">
        <text>[protein]-peptidylproline (omega=180) = [protein]-peptidylproline (omega=0)</text>
        <dbReference type="Rhea" id="RHEA:16237"/>
        <dbReference type="Rhea" id="RHEA-COMP:10747"/>
        <dbReference type="Rhea" id="RHEA-COMP:10748"/>
        <dbReference type="ChEBI" id="CHEBI:83833"/>
        <dbReference type="ChEBI" id="CHEBI:83834"/>
        <dbReference type="EC" id="5.2.1.8"/>
    </reaction>
</comment>
<dbReference type="PROSITE" id="PS51698">
    <property type="entry name" value="U_BOX"/>
    <property type="match status" value="1"/>
</dbReference>
<dbReference type="OMA" id="NFIKHCA"/>
<dbReference type="EnsemblProtists" id="EKX43923">
    <property type="protein sequence ID" value="EKX43923"/>
    <property type="gene ID" value="GUITHDRAFT_110034"/>
</dbReference>
<dbReference type="CDD" id="cd01923">
    <property type="entry name" value="cyclophilin_RING"/>
    <property type="match status" value="1"/>
</dbReference>
<comment type="function">
    <text evidence="3">May catalyze the cis-trans isomerization of proline imidic peptide bonds in oligopeptides thereby assisting the folding of proteins. May also function as a chaperone, playing a role in intracellular transport of proteins. May also have a protein ubiquitin ligase activity acting as an E3 ubiquitin protein ligase or as a ubiquitin-ubiquitin ligase promoting elongation of ubiquitin chains on proteins.</text>
</comment>
<dbReference type="GO" id="GO:0071013">
    <property type="term" value="C:catalytic step 2 spliceosome"/>
    <property type="evidence" value="ECO:0007669"/>
    <property type="project" value="TreeGrafter"/>
</dbReference>
<dbReference type="Gene3D" id="2.40.100.10">
    <property type="entry name" value="Cyclophilin-like"/>
    <property type="match status" value="1"/>
</dbReference>
<dbReference type="FunFam" id="2.40.100.10:FF:000014">
    <property type="entry name" value="Peptidyl-prolyl cis-trans isomerase cyp65"/>
    <property type="match status" value="1"/>
</dbReference>
<dbReference type="RefSeq" id="XP_005830903.1">
    <property type="nucleotide sequence ID" value="XM_005830846.1"/>
</dbReference>
<dbReference type="Pfam" id="PF04641">
    <property type="entry name" value="Rtf2"/>
    <property type="match status" value="1"/>
</dbReference>
<evidence type="ECO:0000256" key="5">
    <source>
        <dbReference type="ARBA" id="ARBA00007930"/>
    </source>
</evidence>
<feature type="domain" description="PPIase cyclophilin-type" evidence="12">
    <location>
        <begin position="314"/>
        <end position="457"/>
    </location>
</feature>
<evidence type="ECO:0000256" key="8">
    <source>
        <dbReference type="ARBA" id="ARBA00023110"/>
    </source>
</evidence>
<reference evidence="16" key="2">
    <citation type="submission" date="2012-11" db="EMBL/GenBank/DDBJ databases">
        <authorList>
            <person name="Kuo A."/>
            <person name="Curtis B.A."/>
            <person name="Tanifuji G."/>
            <person name="Burki F."/>
            <person name="Gruber A."/>
            <person name="Irimia M."/>
            <person name="Maruyama S."/>
            <person name="Arias M.C."/>
            <person name="Ball S.G."/>
            <person name="Gile G.H."/>
            <person name="Hirakawa Y."/>
            <person name="Hopkins J.F."/>
            <person name="Rensing S.A."/>
            <person name="Schmutz J."/>
            <person name="Symeonidi A."/>
            <person name="Elias M."/>
            <person name="Eveleigh R.J."/>
            <person name="Herman E.K."/>
            <person name="Klute M.J."/>
            <person name="Nakayama T."/>
            <person name="Obornik M."/>
            <person name="Reyes-Prieto A."/>
            <person name="Armbrust E.V."/>
            <person name="Aves S.J."/>
            <person name="Beiko R.G."/>
            <person name="Coutinho P."/>
            <person name="Dacks J.B."/>
            <person name="Durnford D.G."/>
            <person name="Fast N.M."/>
            <person name="Green B.R."/>
            <person name="Grisdale C."/>
            <person name="Hempe F."/>
            <person name="Henrissat B."/>
            <person name="Hoppner M.P."/>
            <person name="Ishida K.-I."/>
            <person name="Kim E."/>
            <person name="Koreny L."/>
            <person name="Kroth P.G."/>
            <person name="Liu Y."/>
            <person name="Malik S.-B."/>
            <person name="Maier U.G."/>
            <person name="McRose D."/>
            <person name="Mock T."/>
            <person name="Neilson J.A."/>
            <person name="Onodera N.T."/>
            <person name="Poole A.M."/>
            <person name="Pritham E.J."/>
            <person name="Richards T.A."/>
            <person name="Rocap G."/>
            <person name="Roy S.W."/>
            <person name="Sarai C."/>
            <person name="Schaack S."/>
            <person name="Shirato S."/>
            <person name="Slamovits C.H."/>
            <person name="Spencer D.F."/>
            <person name="Suzuki S."/>
            <person name="Worden A.Z."/>
            <person name="Zauner S."/>
            <person name="Barry K."/>
            <person name="Bell C."/>
            <person name="Bharti A.K."/>
            <person name="Crow J.A."/>
            <person name="Grimwood J."/>
            <person name="Kramer R."/>
            <person name="Lindquist E."/>
            <person name="Lucas S."/>
            <person name="Salamov A."/>
            <person name="McFadden G.I."/>
            <person name="Lane C.E."/>
            <person name="Keeling P.J."/>
            <person name="Gray M.W."/>
            <person name="Grigoriev I.V."/>
            <person name="Archibald J.M."/>
        </authorList>
    </citation>
    <scope>NUCLEOTIDE SEQUENCE</scope>
    <source>
        <strain evidence="16">CCMP2712</strain>
    </source>
</reference>
<evidence type="ECO:0000313" key="14">
    <source>
        <dbReference type="EMBL" id="EKX43923.1"/>
    </source>
</evidence>
<dbReference type="GO" id="GO:0003755">
    <property type="term" value="F:peptidyl-prolyl cis-trans isomerase activity"/>
    <property type="evidence" value="ECO:0007669"/>
    <property type="project" value="UniProtKB-KW"/>
</dbReference>
<evidence type="ECO:0000313" key="16">
    <source>
        <dbReference type="Proteomes" id="UP000011087"/>
    </source>
</evidence>
<evidence type="ECO:0000256" key="11">
    <source>
        <dbReference type="SAM" id="MobiDB-lite"/>
    </source>
</evidence>
<evidence type="ECO:0000256" key="1">
    <source>
        <dbReference type="ARBA" id="ARBA00000900"/>
    </source>
</evidence>
<dbReference type="GO" id="GO:0000209">
    <property type="term" value="P:protein polyubiquitination"/>
    <property type="evidence" value="ECO:0007669"/>
    <property type="project" value="TreeGrafter"/>
</dbReference>
<dbReference type="SUPFAM" id="SSF57850">
    <property type="entry name" value="RING/U-box"/>
    <property type="match status" value="2"/>
</dbReference>
<dbReference type="GO" id="GO:0006457">
    <property type="term" value="P:protein folding"/>
    <property type="evidence" value="ECO:0007669"/>
    <property type="project" value="InterPro"/>
</dbReference>
<dbReference type="Proteomes" id="UP000011087">
    <property type="component" value="Unassembled WGS sequence"/>
</dbReference>
<dbReference type="FunFam" id="3.30.40.10:FF:000079">
    <property type="entry name" value="Peptidyl-prolyl cis-trans isomerase 2"/>
    <property type="match status" value="1"/>
</dbReference>
<name>L1J5W2_GUITC</name>
<dbReference type="eggNOG" id="KOG0883">
    <property type="taxonomic scope" value="Eukaryota"/>
</dbReference>
<evidence type="ECO:0000259" key="13">
    <source>
        <dbReference type="PROSITE" id="PS51698"/>
    </source>
</evidence>
<comment type="catalytic activity">
    <reaction evidence="1">
        <text>S-ubiquitinyl-[E2 ubiquitin-conjugating enzyme]-L-cysteine + [acceptor protein]-L-lysine = [E2 ubiquitin-conjugating enzyme]-L-cysteine + N(6)-ubiquitinyl-[acceptor protein]-L-lysine.</text>
        <dbReference type="EC" id="2.3.2.27"/>
    </reaction>
</comment>
<feature type="region of interest" description="Disordered" evidence="11">
    <location>
        <begin position="514"/>
        <end position="557"/>
    </location>
</feature>
<dbReference type="InterPro" id="IPR013083">
    <property type="entry name" value="Znf_RING/FYVE/PHD"/>
</dbReference>
<keyword evidence="6" id="KW-0808">Transferase</keyword>
<gene>
    <name evidence="14" type="ORF">GUITHDRAFT_110034</name>
</gene>
<evidence type="ECO:0000313" key="15">
    <source>
        <dbReference type="EnsemblProtists" id="EKX43923"/>
    </source>
</evidence>
<dbReference type="GO" id="GO:0061630">
    <property type="term" value="F:ubiquitin protein ligase activity"/>
    <property type="evidence" value="ECO:0007669"/>
    <property type="project" value="UniProtKB-EC"/>
</dbReference>
<dbReference type="InterPro" id="IPR020892">
    <property type="entry name" value="Cyclophilin-type_PPIase_CS"/>
</dbReference>
<dbReference type="PaxDb" id="55529-EKX43923"/>
<evidence type="ECO:0000256" key="3">
    <source>
        <dbReference type="ARBA" id="ARBA00003697"/>
    </source>
</evidence>
<dbReference type="InterPro" id="IPR026951">
    <property type="entry name" value="PPIL2_U-box_dom"/>
</dbReference>
<protein>
    <submittedName>
        <fullName evidence="14 15">Uncharacterized protein</fullName>
    </submittedName>
</protein>
<dbReference type="SMART" id="SM00504">
    <property type="entry name" value="Ubox"/>
    <property type="match status" value="1"/>
</dbReference>
<dbReference type="STRING" id="905079.L1J5W2"/>
<dbReference type="PANTHER" id="PTHR45625">
    <property type="entry name" value="PEPTIDYL-PROLYL CIS-TRANS ISOMERASE-RELATED"/>
    <property type="match status" value="1"/>
</dbReference>
<dbReference type="EMBL" id="JH993007">
    <property type="protein sequence ID" value="EKX43923.1"/>
    <property type="molecule type" value="Genomic_DNA"/>
</dbReference>
<sequence length="557" mass="62504">MGKKQHSKDKMYILHSEWQTEGGGYKSKGGLAAKAPHRCLPFFCCSLSLQPFEDPMMTPQGVVYDMLNIIPYVQKNKRCPVTGQPLSVKELTKLTFHKNEKDEYHCPIMFKTFTAHTHIVAIKTSGHVYCHEAIDTLCLKTKNMRDLITDEPFTKKDIITLQDPHNFSNREINKFQHIQSGEDTKARKVAEMKVDEETRRILDKAGLSAPGATGAQRPSQASLLAAEAKAKRAREEAMEAERNDPLKLTSDCASKRKKGISSGAMAASFTSSAIDVHYKVEEQAMSEKEIKQERWRIMRQIGKKGYVQLKTTHGDLNLEIRCDWVPSTSENFLTLCARGYYNGTKFHRLIPDFMIQGGDPTGTGRGGESCWGEKFEDEIDSRLSHNARGILSMANAGPNTNGSQFFITFKACPHLDKKHSIFGSVVGGIDTLRKLERIETDAKDCPTEDIIVKEVVVFVNPFETDLKAYFEEKKSNEIKEARGHFTQWYSNPSAAAASKVTLYKEGVGKYIAPKKEEEGKKEAAEQQDNGDDMWVNVPLSKQKNKAAPRAGFGDFSR</sequence>
<dbReference type="Pfam" id="PF00160">
    <property type="entry name" value="Pro_isomerase"/>
    <property type="match status" value="1"/>
</dbReference>
<evidence type="ECO:0000256" key="10">
    <source>
        <dbReference type="ARBA" id="ARBA00023242"/>
    </source>
</evidence>
<dbReference type="SUPFAM" id="SSF50891">
    <property type="entry name" value="Cyclophilin-like"/>
    <property type="match status" value="1"/>
</dbReference>
<dbReference type="PRINTS" id="PR00153">
    <property type="entry name" value="CSAPPISMRASE"/>
</dbReference>
<dbReference type="KEGG" id="gtt:GUITHDRAFT_110034"/>
<dbReference type="HOGENOM" id="CLU_012062_7_0_1"/>
<dbReference type="Gene3D" id="3.30.40.10">
    <property type="entry name" value="Zinc/RING finger domain, C3HC4 (zinc finger)"/>
    <property type="match status" value="1"/>
</dbReference>
<keyword evidence="8" id="KW-0697">Rotamase</keyword>
<dbReference type="OrthoDB" id="30774at2759"/>
<proteinExistence type="inferred from homology"/>
<organism evidence="14">
    <name type="scientific">Guillardia theta (strain CCMP2712)</name>
    <name type="common">Cryptophyte</name>
    <dbReference type="NCBI Taxonomy" id="905079"/>
    <lineage>
        <taxon>Eukaryota</taxon>
        <taxon>Cryptophyceae</taxon>
        <taxon>Pyrenomonadales</taxon>
        <taxon>Geminigeraceae</taxon>
        <taxon>Guillardia</taxon>
    </lineage>
</organism>
<accession>L1J5W2</accession>
<dbReference type="InterPro" id="IPR029000">
    <property type="entry name" value="Cyclophilin-like_dom_sf"/>
</dbReference>
<comment type="subcellular location">
    <subcellularLocation>
        <location evidence="4">Nucleus</location>
    </subcellularLocation>
</comment>
<comment type="similarity">
    <text evidence="5">Belongs to the cyclophilin-type PPIase family. PPIL2 subfamily.</text>
</comment>
<evidence type="ECO:0000256" key="7">
    <source>
        <dbReference type="ARBA" id="ARBA00022786"/>
    </source>
</evidence>